<dbReference type="CDD" id="cd06333">
    <property type="entry name" value="PBP1_ABC_RPA1789-like"/>
    <property type="match status" value="1"/>
</dbReference>
<feature type="signal peptide" evidence="3">
    <location>
        <begin position="1"/>
        <end position="20"/>
    </location>
</feature>
<dbReference type="RefSeq" id="WP_244922326.1">
    <property type="nucleotide sequence ID" value="NZ_PDUX01000002.1"/>
</dbReference>
<evidence type="ECO:0000256" key="2">
    <source>
        <dbReference type="ARBA" id="ARBA00022729"/>
    </source>
</evidence>
<dbReference type="PANTHER" id="PTHR30483">
    <property type="entry name" value="LEUCINE-SPECIFIC-BINDING PROTEIN"/>
    <property type="match status" value="1"/>
</dbReference>
<comment type="caution">
    <text evidence="5">The sequence shown here is derived from an EMBL/GenBank/DDBJ whole genome shotgun (WGS) entry which is preliminary data.</text>
</comment>
<comment type="similarity">
    <text evidence="1">Belongs to the leucine-binding protein family.</text>
</comment>
<dbReference type="AlphaFoldDB" id="A0A2U1CNE7"/>
<dbReference type="InterPro" id="IPR028082">
    <property type="entry name" value="Peripla_BP_I"/>
</dbReference>
<keyword evidence="6" id="KW-1185">Reference proteome</keyword>
<reference evidence="5 6" key="1">
    <citation type="submission" date="2018-04" db="EMBL/GenBank/DDBJ databases">
        <title>Genomic Encyclopedia of Type Strains, Phase IV (KMG-IV): sequencing the most valuable type-strain genomes for metagenomic binning, comparative biology and taxonomic classification.</title>
        <authorList>
            <person name="Goeker M."/>
        </authorList>
    </citation>
    <scope>NUCLEOTIDE SEQUENCE [LARGE SCALE GENOMIC DNA]</scope>
    <source>
        <strain evidence="5 6">DSM 10065</strain>
    </source>
</reference>
<dbReference type="Proteomes" id="UP000246145">
    <property type="component" value="Unassembled WGS sequence"/>
</dbReference>
<dbReference type="PANTHER" id="PTHR30483:SF38">
    <property type="entry name" value="BLR7848 PROTEIN"/>
    <property type="match status" value="1"/>
</dbReference>
<gene>
    <name evidence="5" type="ORF">C7440_2040</name>
</gene>
<evidence type="ECO:0000259" key="4">
    <source>
        <dbReference type="Pfam" id="PF13458"/>
    </source>
</evidence>
<keyword evidence="2 3" id="KW-0732">Signal</keyword>
<feature type="chain" id="PRO_5015620511" evidence="3">
    <location>
        <begin position="21"/>
        <end position="381"/>
    </location>
</feature>
<sequence length="381" mass="40829">MNWMKAIGCCMAFAASTAAAQVKVGATIPLTGPVAMLGLGQEKAMQMYDRQVGDLSIQYITLDDASDTTAAVNNVKKLSKEHAVDVIIGSSSTPQCLAMLDAIAQAEVPTICLGSASAVVTPMDDKRKWVFKIPPNDEVWIEGMAKHMQASGVKKLGFIGFNDAFGESWLQAMSKIAGNYDVEIVAAERYGRTDSSVTAQVLKVLMKKPDAVLIAASGTPAALPTMTLRERGFKGKIYLNASIATKEFMETAGPAANGALLSIGVGLVADEVPDSNPLKKLNQEFKQQYEAKFGEGTFNIFAMQGYDAFRILRQALPVAAKSASPGTPEFRRALRDAIENVHDLHGNTGIYTFSPADHSGLDTRAVVMAEIQDGQLNYVPE</sequence>
<organism evidence="5 6">
    <name type="scientific">Pusillimonas noertemannii</name>
    <dbReference type="NCBI Taxonomy" id="305977"/>
    <lineage>
        <taxon>Bacteria</taxon>
        <taxon>Pseudomonadati</taxon>
        <taxon>Pseudomonadota</taxon>
        <taxon>Betaproteobacteria</taxon>
        <taxon>Burkholderiales</taxon>
        <taxon>Alcaligenaceae</taxon>
        <taxon>Pusillimonas</taxon>
    </lineage>
</organism>
<proteinExistence type="inferred from homology"/>
<protein>
    <submittedName>
        <fullName evidence="5">Amino acid/amide ABC transporter substrate-binding protein (HAAT family)</fullName>
    </submittedName>
</protein>
<dbReference type="EMBL" id="QEKO01000002">
    <property type="protein sequence ID" value="PVY62546.1"/>
    <property type="molecule type" value="Genomic_DNA"/>
</dbReference>
<dbReference type="STRING" id="1231391.GCA_000308195_02084"/>
<dbReference type="InterPro" id="IPR028081">
    <property type="entry name" value="Leu-bd"/>
</dbReference>
<dbReference type="Pfam" id="PF13458">
    <property type="entry name" value="Peripla_BP_6"/>
    <property type="match status" value="1"/>
</dbReference>
<evidence type="ECO:0000256" key="3">
    <source>
        <dbReference type="SAM" id="SignalP"/>
    </source>
</evidence>
<dbReference type="InterPro" id="IPR051010">
    <property type="entry name" value="BCAA_transport"/>
</dbReference>
<evidence type="ECO:0000256" key="1">
    <source>
        <dbReference type="ARBA" id="ARBA00010062"/>
    </source>
</evidence>
<evidence type="ECO:0000313" key="5">
    <source>
        <dbReference type="EMBL" id="PVY62546.1"/>
    </source>
</evidence>
<feature type="domain" description="Leucine-binding protein" evidence="4">
    <location>
        <begin position="21"/>
        <end position="374"/>
    </location>
</feature>
<name>A0A2U1CNE7_9BURK</name>
<dbReference type="SUPFAM" id="SSF53822">
    <property type="entry name" value="Periplasmic binding protein-like I"/>
    <property type="match status" value="1"/>
</dbReference>
<dbReference type="Gene3D" id="3.40.50.2300">
    <property type="match status" value="2"/>
</dbReference>
<accession>A0A2U1CNE7</accession>
<evidence type="ECO:0000313" key="6">
    <source>
        <dbReference type="Proteomes" id="UP000246145"/>
    </source>
</evidence>